<organism evidence="3 4">
    <name type="scientific">Halorientalis pallida</name>
    <dbReference type="NCBI Taxonomy" id="2479928"/>
    <lineage>
        <taxon>Archaea</taxon>
        <taxon>Methanobacteriati</taxon>
        <taxon>Methanobacteriota</taxon>
        <taxon>Stenosarchaea group</taxon>
        <taxon>Halobacteria</taxon>
        <taxon>Halobacteriales</taxon>
        <taxon>Haloarculaceae</taxon>
        <taxon>Halorientalis</taxon>
    </lineage>
</organism>
<protein>
    <recommendedName>
        <fullName evidence="5">Antitoxin</fullName>
    </recommendedName>
</protein>
<accession>A0A498KZ69</accession>
<dbReference type="OrthoDB" id="9187at2157"/>
<evidence type="ECO:0000313" key="3">
    <source>
        <dbReference type="EMBL" id="RXK50588.1"/>
    </source>
</evidence>
<name>A0A498KZ69_9EURY</name>
<keyword evidence="4" id="KW-1185">Reference proteome</keyword>
<evidence type="ECO:0008006" key="5">
    <source>
        <dbReference type="Google" id="ProtNLM"/>
    </source>
</evidence>
<dbReference type="AlphaFoldDB" id="A0A498KZ69"/>
<dbReference type="RefSeq" id="WP_129068548.1">
    <property type="nucleotide sequence ID" value="NZ_RDFA01000002.1"/>
</dbReference>
<dbReference type="Pfam" id="PF02697">
    <property type="entry name" value="VAPB_antitox"/>
    <property type="match status" value="1"/>
</dbReference>
<keyword evidence="1" id="KW-1277">Toxin-antitoxin system</keyword>
<gene>
    <name evidence="3" type="ORF">EAF64_08565</name>
</gene>
<evidence type="ECO:0000313" key="4">
    <source>
        <dbReference type="Proteomes" id="UP000289691"/>
    </source>
</evidence>
<feature type="region of interest" description="Disordered" evidence="2">
    <location>
        <begin position="56"/>
        <end position="76"/>
    </location>
</feature>
<dbReference type="Proteomes" id="UP000289691">
    <property type="component" value="Unassembled WGS sequence"/>
</dbReference>
<comment type="caution">
    <text evidence="3">The sequence shown here is derived from an EMBL/GenBank/DDBJ whole genome shotgun (WGS) entry which is preliminary data.</text>
</comment>
<dbReference type="EMBL" id="RDFA01000002">
    <property type="protein sequence ID" value="RXK50588.1"/>
    <property type="molecule type" value="Genomic_DNA"/>
</dbReference>
<sequence length="76" mass="9067">MSHQIRVEDHVYERLKANKRDDESFSDAVERLIGGRSLRELREVFDDEQVAEMREAIDTADEQDRDEVREVAERFE</sequence>
<dbReference type="InterPro" id="IPR003847">
    <property type="entry name" value="Put_antitoxin"/>
</dbReference>
<reference evidence="3 4" key="1">
    <citation type="submission" date="2019-01" db="EMBL/GenBank/DDBJ databases">
        <title>Halorientalis sp. F13-25 a new haloarchaeum isolated from hypersaline water.</title>
        <authorList>
            <person name="Ana D.-V."/>
            <person name="Cristina S.-P."/>
            <person name="Antonio V."/>
        </authorList>
    </citation>
    <scope>NUCLEOTIDE SEQUENCE [LARGE SCALE GENOMIC DNA]</scope>
    <source>
        <strain evidence="3 4">F13-25</strain>
    </source>
</reference>
<evidence type="ECO:0000256" key="1">
    <source>
        <dbReference type="ARBA" id="ARBA00022649"/>
    </source>
</evidence>
<feature type="compositionally biased region" description="Basic and acidic residues" evidence="2">
    <location>
        <begin position="66"/>
        <end position="76"/>
    </location>
</feature>
<proteinExistence type="predicted"/>
<evidence type="ECO:0000256" key="2">
    <source>
        <dbReference type="SAM" id="MobiDB-lite"/>
    </source>
</evidence>